<evidence type="ECO:0000313" key="12">
    <source>
        <dbReference type="Ensembl" id="ENSCINP00000024881.2"/>
    </source>
</evidence>
<evidence type="ECO:0000256" key="9">
    <source>
        <dbReference type="ARBA" id="ARBA00045828"/>
    </source>
</evidence>
<dbReference type="PANTHER" id="PTHR13325:SF3">
    <property type="entry name" value="MEMBRANE-BOUND TRANSCRIPTION FACTOR SITE-2 PROTEASE"/>
    <property type="match status" value="1"/>
</dbReference>
<comment type="function">
    <text evidence="9">Zinc metalloprotease that mediates intramembrane proteolysis of proteins such as ATF6, ATF6B, SREBF1/SREBP1 and SREBF2/SREBP2. Catalyzes the second step in the proteolytic activation of the sterol regulatory element-binding proteins (SREBPs) SREBF1/SREBP1 and SREBF2/SREBP2: cleaves SREBPs within the first transmembrane segment, thereby releasing the N-terminal segment with a portion of the transmembrane segment attached. Mature N-terminal SREBP fragments shuttle to the nucleus and activate gene transcription. Also mediates the second step in the proteolytic activation of the cyclic AMP-dependent transcription factor ATF-6 (ATF6 and ATF6B). Involved in intramembrane proteolysis during bone formation. In astrocytes and osteoblasts, upon DNA damage and ER stress, mediates the second step of the regulated intramembrane proteolytic activation of the transcription factor CREB3L1, leading to the inhibition of cell-cycle progression.</text>
</comment>
<keyword evidence="13" id="KW-1185">Reference proteome</keyword>
<evidence type="ECO:0000256" key="4">
    <source>
        <dbReference type="ARBA" id="ARBA00014400"/>
    </source>
</evidence>
<organism evidence="12 13">
    <name type="scientific">Ciona intestinalis</name>
    <name type="common">Transparent sea squirt</name>
    <name type="synonym">Ascidia intestinalis</name>
    <dbReference type="NCBI Taxonomy" id="7719"/>
    <lineage>
        <taxon>Eukaryota</taxon>
        <taxon>Metazoa</taxon>
        <taxon>Chordata</taxon>
        <taxon>Tunicata</taxon>
        <taxon>Ascidiacea</taxon>
        <taxon>Phlebobranchia</taxon>
        <taxon>Cionidae</taxon>
        <taxon>Ciona</taxon>
    </lineage>
</organism>
<evidence type="ECO:0000256" key="8">
    <source>
        <dbReference type="ARBA" id="ARBA00032658"/>
    </source>
</evidence>
<accession>F6XNG1</accession>
<dbReference type="PRINTS" id="PR01000">
    <property type="entry name" value="SREBPS2PTASE"/>
</dbReference>
<reference evidence="12" key="4">
    <citation type="submission" date="2025-09" db="UniProtKB">
        <authorList>
            <consortium name="Ensembl"/>
        </authorList>
    </citation>
    <scope>IDENTIFICATION</scope>
</reference>
<dbReference type="EMBL" id="EAAA01001947">
    <property type="status" value="NOT_ANNOTATED_CDS"/>
    <property type="molecule type" value="Genomic_DNA"/>
</dbReference>
<dbReference type="FunCoup" id="F6XNG1">
    <property type="interactions" value="145"/>
</dbReference>
<dbReference type="Ensembl" id="ENSCINT00000025127.2">
    <property type="protein sequence ID" value="ENSCINP00000024881.2"/>
    <property type="gene ID" value="ENSCING00000007631.3"/>
</dbReference>
<feature type="transmembrane region" description="Helical" evidence="10">
    <location>
        <begin position="450"/>
        <end position="478"/>
    </location>
</feature>
<reference evidence="13" key="1">
    <citation type="journal article" date="2002" name="Science">
        <title>The draft genome of Ciona intestinalis: insights into chordate and vertebrate origins.</title>
        <authorList>
            <person name="Dehal P."/>
            <person name="Satou Y."/>
            <person name="Campbell R.K."/>
            <person name="Chapman J."/>
            <person name="Degnan B."/>
            <person name="De Tomaso A."/>
            <person name="Davidson B."/>
            <person name="Di Gregorio A."/>
            <person name="Gelpke M."/>
            <person name="Goodstein D.M."/>
            <person name="Harafuji N."/>
            <person name="Hastings K.E."/>
            <person name="Ho I."/>
            <person name="Hotta K."/>
            <person name="Huang W."/>
            <person name="Kawashima T."/>
            <person name="Lemaire P."/>
            <person name="Martinez D."/>
            <person name="Meinertzhagen I.A."/>
            <person name="Necula S."/>
            <person name="Nonaka M."/>
            <person name="Putnam N."/>
            <person name="Rash S."/>
            <person name="Saiga H."/>
            <person name="Satake M."/>
            <person name="Terry A."/>
            <person name="Yamada L."/>
            <person name="Wang H.G."/>
            <person name="Awazu S."/>
            <person name="Azumi K."/>
            <person name="Boore J."/>
            <person name="Branno M."/>
            <person name="Chin-Bow S."/>
            <person name="DeSantis R."/>
            <person name="Doyle S."/>
            <person name="Francino P."/>
            <person name="Keys D.N."/>
            <person name="Haga S."/>
            <person name="Hayashi H."/>
            <person name="Hino K."/>
            <person name="Imai K.S."/>
            <person name="Inaba K."/>
            <person name="Kano S."/>
            <person name="Kobayashi K."/>
            <person name="Kobayashi M."/>
            <person name="Lee B.I."/>
            <person name="Makabe K.W."/>
            <person name="Manohar C."/>
            <person name="Matassi G."/>
            <person name="Medina M."/>
            <person name="Mochizuki Y."/>
            <person name="Mount S."/>
            <person name="Morishita T."/>
            <person name="Miura S."/>
            <person name="Nakayama A."/>
            <person name="Nishizaka S."/>
            <person name="Nomoto H."/>
            <person name="Ohta F."/>
            <person name="Oishi K."/>
            <person name="Rigoutsos I."/>
            <person name="Sano M."/>
            <person name="Sasaki A."/>
            <person name="Sasakura Y."/>
            <person name="Shoguchi E."/>
            <person name="Shin-i T."/>
            <person name="Spagnuolo A."/>
            <person name="Stainier D."/>
            <person name="Suzuki M.M."/>
            <person name="Tassy O."/>
            <person name="Takatori N."/>
            <person name="Tokuoka M."/>
            <person name="Yagi K."/>
            <person name="Yoshizaki F."/>
            <person name="Wada S."/>
            <person name="Zhang C."/>
            <person name="Hyatt P.D."/>
            <person name="Larimer F."/>
            <person name="Detter C."/>
            <person name="Doggett N."/>
            <person name="Glavina T."/>
            <person name="Hawkins T."/>
            <person name="Richardson P."/>
            <person name="Lucas S."/>
            <person name="Kohara Y."/>
            <person name="Levine M."/>
            <person name="Satoh N."/>
            <person name="Rokhsar D.S."/>
        </authorList>
    </citation>
    <scope>NUCLEOTIDE SEQUENCE [LARGE SCALE GENOMIC DNA]</scope>
</reference>
<feature type="transmembrane region" description="Helical" evidence="10">
    <location>
        <begin position="6"/>
        <end position="24"/>
    </location>
</feature>
<dbReference type="GeneTree" id="ENSGT00510000048066"/>
<keyword evidence="6 10" id="KW-1133">Transmembrane helix</keyword>
<dbReference type="EMBL" id="EAAA01001948">
    <property type="status" value="NOT_ANNOTATED_CDS"/>
    <property type="molecule type" value="Genomic_DNA"/>
</dbReference>
<dbReference type="GO" id="GO:0004222">
    <property type="term" value="F:metalloendopeptidase activity"/>
    <property type="evidence" value="ECO:0000318"/>
    <property type="project" value="GO_Central"/>
</dbReference>
<dbReference type="GO" id="GO:0005737">
    <property type="term" value="C:cytoplasm"/>
    <property type="evidence" value="ECO:0000318"/>
    <property type="project" value="GO_Central"/>
</dbReference>
<evidence type="ECO:0000313" key="13">
    <source>
        <dbReference type="Proteomes" id="UP000008144"/>
    </source>
</evidence>
<dbReference type="GO" id="GO:1905897">
    <property type="term" value="P:regulation of response to endoplasmic reticulum stress"/>
    <property type="evidence" value="ECO:0000318"/>
    <property type="project" value="GO_Central"/>
</dbReference>
<evidence type="ECO:0000256" key="2">
    <source>
        <dbReference type="ARBA" id="ARBA00004127"/>
    </source>
</evidence>
<dbReference type="STRING" id="7719.ENSCINP00000024881"/>
<dbReference type="Proteomes" id="UP000008144">
    <property type="component" value="Chromosome 4"/>
</dbReference>
<dbReference type="InParanoid" id="F6XNG1"/>
<dbReference type="PANTHER" id="PTHR13325">
    <property type="entry name" value="PROTEASE M50 MEMBRANE-BOUND TRANSCRIPTION FACTOR SITE 2 PROTEASE"/>
    <property type="match status" value="1"/>
</dbReference>
<comment type="subcellular location">
    <subcellularLocation>
        <location evidence="2">Endomembrane system</location>
        <topology evidence="2">Multi-pass membrane protein</topology>
    </subcellularLocation>
</comment>
<evidence type="ECO:0000256" key="10">
    <source>
        <dbReference type="SAM" id="Phobius"/>
    </source>
</evidence>
<dbReference type="CDD" id="cd06775">
    <property type="entry name" value="cpPDZ_MBTPS2-like"/>
    <property type="match status" value="1"/>
</dbReference>
<evidence type="ECO:0000256" key="7">
    <source>
        <dbReference type="ARBA" id="ARBA00023136"/>
    </source>
</evidence>
<reference evidence="12" key="2">
    <citation type="journal article" date="2008" name="Genome Biol.">
        <title>Improved genome assembly and evidence-based global gene model set for the chordate Ciona intestinalis: new insight into intron and operon populations.</title>
        <authorList>
            <person name="Satou Y."/>
            <person name="Mineta K."/>
            <person name="Ogasawara M."/>
            <person name="Sasakura Y."/>
            <person name="Shoguchi E."/>
            <person name="Ueno K."/>
            <person name="Yamada L."/>
            <person name="Matsumoto J."/>
            <person name="Wasserscheid J."/>
            <person name="Dewar K."/>
            <person name="Wiley G.B."/>
            <person name="Macmil S.L."/>
            <person name="Roe B.A."/>
            <person name="Zeller R.W."/>
            <person name="Hastings K.E."/>
            <person name="Lemaire P."/>
            <person name="Lindquist E."/>
            <person name="Endo T."/>
            <person name="Hotta K."/>
            <person name="Inaba K."/>
        </authorList>
    </citation>
    <scope>NUCLEOTIDE SEQUENCE [LARGE SCALE GENOMIC DNA]</scope>
    <source>
        <strain evidence="12">wild type</strain>
    </source>
</reference>
<dbReference type="GO" id="GO:0012505">
    <property type="term" value="C:endomembrane system"/>
    <property type="evidence" value="ECO:0007669"/>
    <property type="project" value="UniProtKB-SubCell"/>
</dbReference>
<feature type="domain" description="Peptidase M50" evidence="11">
    <location>
        <begin position="155"/>
        <end position="501"/>
    </location>
</feature>
<sequence length="525" mass="59112">MLPTTFLAVILACWSIFHLLHNFVTGNEYLGPICDRFLKKRSIFVTPFQVRYFTKKLNRYLAHFGRWRKLKVWFDAGILFAALAMLSSTILLIHTLVKSFLDLNIFTTTPAVPSSQTPGFSTNILSPYNITTMYMQVLTVIVPGVNLPLNDLSYLLTAILLSGILHELGHAVAATREGIEVNGFGIFLFVIYPGAYVDLNSTDLNRANARKQLRVYCAGVWHNFILCLIACVLIFSLPFMLAPFYSQGGEGVIVTYQAQNSPLQGSSGIMVGDVVQHIGNCHVQESKTWFKCVNESRTLPQMGSCIKWNELEKLTLKSSAGTLSDGHPDCCGVNPPPTHLCYHYKVSQKKQMFACLPGRTMMSFKDCTNNVDCGRHDQAVGVEGICAFPLLGDTTTRFMRLKILRYPNLPAQHVLYLGEPADLVRFLTISEYRPRWWWLPLRLPAVLLKFLQYMFSMSGALAVLNIVPCYALDGQWAFKSFLDFFYGRHPDLDNFKERVSTVVLCCGTLLVTLNVIFGFLNVFIK</sequence>
<comment type="catalytic activity">
    <reaction evidence="1">
        <text>Cleaves several transcription factors that are type-2 transmembrane proteins within membrane-spanning domains. Known substrates include sterol regulatory element-binding protein (SREBP) -1, SREBP-2 and forms of the transcriptional activator ATF6. SREBP-2 is cleaved at the site 477-DRSRILL-|-CVLTFLCLSFNPLTSLLQWGGA-505. The residues Asn-Pro, 11 residues distal to the site of cleavage in the membrane-spanning domain, are important for cleavage by S2P endopeptidase. Replacement of either of these residues does not prevent cleavage, but there is no cleavage if both of these residues are replaced.</text>
        <dbReference type="EC" id="3.4.24.85"/>
    </reaction>
</comment>
<feature type="transmembrane region" description="Helical" evidence="10">
    <location>
        <begin position="498"/>
        <end position="524"/>
    </location>
</feature>
<feature type="transmembrane region" description="Helical" evidence="10">
    <location>
        <begin position="152"/>
        <end position="169"/>
    </location>
</feature>
<dbReference type="InterPro" id="IPR008915">
    <property type="entry name" value="Peptidase_M50"/>
</dbReference>
<keyword evidence="7 10" id="KW-0472">Membrane</keyword>
<evidence type="ECO:0000256" key="3">
    <source>
        <dbReference type="ARBA" id="ARBA00012347"/>
    </source>
</evidence>
<reference evidence="12" key="3">
    <citation type="submission" date="2025-08" db="UniProtKB">
        <authorList>
            <consortium name="Ensembl"/>
        </authorList>
    </citation>
    <scope>IDENTIFICATION</scope>
</reference>
<dbReference type="GO" id="GO:0031293">
    <property type="term" value="P:membrane protein intracellular domain proteolysis"/>
    <property type="evidence" value="ECO:0000318"/>
    <property type="project" value="GO_Central"/>
</dbReference>
<evidence type="ECO:0000256" key="5">
    <source>
        <dbReference type="ARBA" id="ARBA00022692"/>
    </source>
</evidence>
<dbReference type="Pfam" id="PF02163">
    <property type="entry name" value="Peptidase_M50"/>
    <property type="match status" value="1"/>
</dbReference>
<evidence type="ECO:0000259" key="11">
    <source>
        <dbReference type="Pfam" id="PF02163"/>
    </source>
</evidence>
<keyword evidence="5 10" id="KW-0812">Transmembrane</keyword>
<evidence type="ECO:0000256" key="6">
    <source>
        <dbReference type="ARBA" id="ARBA00022989"/>
    </source>
</evidence>
<feature type="transmembrane region" description="Helical" evidence="10">
    <location>
        <begin position="181"/>
        <end position="199"/>
    </location>
</feature>
<evidence type="ECO:0000256" key="1">
    <source>
        <dbReference type="ARBA" id="ARBA00001350"/>
    </source>
</evidence>
<dbReference type="InterPro" id="IPR001193">
    <property type="entry name" value="MBTPS2"/>
</dbReference>
<feature type="transmembrane region" description="Helical" evidence="10">
    <location>
        <begin position="72"/>
        <end position="97"/>
    </location>
</feature>
<name>F6XNG1_CIOIN</name>
<feature type="transmembrane region" description="Helical" evidence="10">
    <location>
        <begin position="219"/>
        <end position="241"/>
    </location>
</feature>
<dbReference type="GO" id="GO:0016020">
    <property type="term" value="C:membrane"/>
    <property type="evidence" value="ECO:0007669"/>
    <property type="project" value="InterPro"/>
</dbReference>
<proteinExistence type="predicted"/>
<dbReference type="AlphaFoldDB" id="F6XNG1"/>
<dbReference type="HOGENOM" id="CLU_032523_1_0_1"/>
<dbReference type="OMA" id="FYSWGRW"/>
<dbReference type="EC" id="3.4.24.85" evidence="3"/>
<protein>
    <recommendedName>
        <fullName evidence="4">Membrane-bound transcription factor site-2 protease</fullName>
        <ecNumber evidence="3">3.4.24.85</ecNumber>
    </recommendedName>
    <alternativeName>
        <fullName evidence="8">Endopeptidase S2P</fullName>
    </alternativeName>
</protein>